<dbReference type="GO" id="GO:0006310">
    <property type="term" value="P:DNA recombination"/>
    <property type="evidence" value="ECO:0007669"/>
    <property type="project" value="UniProtKB-KW"/>
</dbReference>
<gene>
    <name evidence="3" type="ORF">NBRC111893_2454</name>
</gene>
<dbReference type="InterPro" id="IPR002104">
    <property type="entry name" value="Integrase_catalytic"/>
</dbReference>
<dbReference type="Pfam" id="PF00589">
    <property type="entry name" value="Phage_integrase"/>
    <property type="match status" value="1"/>
</dbReference>
<keyword evidence="4" id="KW-1185">Reference proteome</keyword>
<dbReference type="Gene3D" id="1.10.443.10">
    <property type="entry name" value="Intergrase catalytic core"/>
    <property type="match status" value="1"/>
</dbReference>
<dbReference type="AlphaFoldDB" id="A0A401FPV3"/>
<dbReference type="EMBL" id="BEXA01000009">
    <property type="protein sequence ID" value="GAY74308.1"/>
    <property type="molecule type" value="Genomic_DNA"/>
</dbReference>
<sequence>MSYTSLIFRRAVKLGIIPANPMDLVDIPKKHVDVLDNNKHNYWSLQQLKEFLASVYNEDHDIRYDRITLFYLLATTGMRKGEALALTWNDVDLQQHLVSINKTVSRSLHNKQIIATPKTINAYRTLALDKATSKSINEYKKSLPKIPKATDFIFQNAAGNMMSLMTPNHWLAHFIKETGLPKISVHGLRHTFASVQVTNKINPKAVQMQLGHADAEITLDVYTHMERDQVSADVLDIGSLI</sequence>
<dbReference type="PROSITE" id="PS51898">
    <property type="entry name" value="TYR_RECOMBINASE"/>
    <property type="match status" value="1"/>
</dbReference>
<dbReference type="GO" id="GO:0015074">
    <property type="term" value="P:DNA integration"/>
    <property type="evidence" value="ECO:0007669"/>
    <property type="project" value="InterPro"/>
</dbReference>
<dbReference type="PANTHER" id="PTHR30349">
    <property type="entry name" value="PHAGE INTEGRASE-RELATED"/>
    <property type="match status" value="1"/>
</dbReference>
<evidence type="ECO:0000256" key="1">
    <source>
        <dbReference type="ARBA" id="ARBA00023172"/>
    </source>
</evidence>
<dbReference type="CDD" id="cd01189">
    <property type="entry name" value="INT_ICEBs1_C_like"/>
    <property type="match status" value="1"/>
</dbReference>
<accession>A0A401FPV3</accession>
<comment type="caution">
    <text evidence="3">The sequence shown here is derived from an EMBL/GenBank/DDBJ whole genome shotgun (WGS) entry which is preliminary data.</text>
</comment>
<dbReference type="PANTHER" id="PTHR30349:SF64">
    <property type="entry name" value="PROPHAGE INTEGRASE INTD-RELATED"/>
    <property type="match status" value="1"/>
</dbReference>
<evidence type="ECO:0000259" key="2">
    <source>
        <dbReference type="PROSITE" id="PS51898"/>
    </source>
</evidence>
<evidence type="ECO:0000313" key="3">
    <source>
        <dbReference type="EMBL" id="GAY74308.1"/>
    </source>
</evidence>
<dbReference type="SUPFAM" id="SSF56349">
    <property type="entry name" value="DNA breaking-rejoining enzymes"/>
    <property type="match status" value="1"/>
</dbReference>
<reference evidence="3 4" key="1">
    <citation type="submission" date="2017-11" db="EMBL/GenBank/DDBJ databases">
        <title>Draft Genome Sequence of Lactobacillus curieae NBRC 111893 isolated from Koso, a Japanese sugar-Vegetable Fermented Beverage.</title>
        <authorList>
            <person name="Chiou T.Y."/>
            <person name="Oshima K."/>
            <person name="Suda W."/>
            <person name="Hattori M."/>
            <person name="Takahashi T."/>
        </authorList>
    </citation>
    <scope>NUCLEOTIDE SEQUENCE [LARGE SCALE GENOMIC DNA]</scope>
    <source>
        <strain evidence="3 4">NBRC111893</strain>
    </source>
</reference>
<dbReference type="InterPro" id="IPR050090">
    <property type="entry name" value="Tyrosine_recombinase_XerCD"/>
</dbReference>
<keyword evidence="1" id="KW-0233">DNA recombination</keyword>
<evidence type="ECO:0000313" key="4">
    <source>
        <dbReference type="Proteomes" id="UP000286974"/>
    </source>
</evidence>
<proteinExistence type="predicted"/>
<dbReference type="GO" id="GO:0003677">
    <property type="term" value="F:DNA binding"/>
    <property type="evidence" value="ECO:0007669"/>
    <property type="project" value="InterPro"/>
</dbReference>
<organism evidence="3 4">
    <name type="scientific">Lentilactobacillus kosonis</name>
    <dbReference type="NCBI Taxonomy" id="2810561"/>
    <lineage>
        <taxon>Bacteria</taxon>
        <taxon>Bacillati</taxon>
        <taxon>Bacillota</taxon>
        <taxon>Bacilli</taxon>
        <taxon>Lactobacillales</taxon>
        <taxon>Lactobacillaceae</taxon>
        <taxon>Lentilactobacillus</taxon>
    </lineage>
</organism>
<dbReference type="InterPro" id="IPR011010">
    <property type="entry name" value="DNA_brk_join_enz"/>
</dbReference>
<feature type="domain" description="Tyr recombinase" evidence="2">
    <location>
        <begin position="38"/>
        <end position="236"/>
    </location>
</feature>
<dbReference type="InterPro" id="IPR013762">
    <property type="entry name" value="Integrase-like_cat_sf"/>
</dbReference>
<dbReference type="Proteomes" id="UP000286974">
    <property type="component" value="Unassembled WGS sequence"/>
</dbReference>
<protein>
    <submittedName>
        <fullName evidence="3">Phage integrase: site-specific recombinase</fullName>
    </submittedName>
</protein>
<name>A0A401FPV3_9LACO</name>